<dbReference type="EMBL" id="CP042914">
    <property type="protein sequence ID" value="QEG39312.1"/>
    <property type="molecule type" value="Genomic_DNA"/>
</dbReference>
<dbReference type="KEGG" id="rul:UC8_12770"/>
<name>A0A5B9QN60_9BACT</name>
<sequence length="112" mass="12872">MDQVKRCYKIYRGDEVLGFAGLDDQWPGEPFEPAESFSATEELFAKEHEVAMQASEFDRVGQRDQADSLFLEADRLQDQILAPGVRFEAMQDMLASFDCISLWIFDGRVGWR</sequence>
<accession>A0A5B9QN60</accession>
<proteinExistence type="predicted"/>
<dbReference type="Proteomes" id="UP000325286">
    <property type="component" value="Chromosome"/>
</dbReference>
<evidence type="ECO:0000313" key="1">
    <source>
        <dbReference type="EMBL" id="QEG39312.1"/>
    </source>
</evidence>
<dbReference type="AlphaFoldDB" id="A0A5B9QN60"/>
<evidence type="ECO:0000313" key="2">
    <source>
        <dbReference type="Proteomes" id="UP000325286"/>
    </source>
</evidence>
<protein>
    <submittedName>
        <fullName evidence="1">Uncharacterized protein</fullName>
    </submittedName>
</protein>
<gene>
    <name evidence="1" type="ORF">UC8_12770</name>
</gene>
<reference evidence="1 2" key="1">
    <citation type="submission" date="2019-08" db="EMBL/GenBank/DDBJ databases">
        <title>Deep-cultivation of Planctomycetes and their phenomic and genomic characterization uncovers novel biology.</title>
        <authorList>
            <person name="Wiegand S."/>
            <person name="Jogler M."/>
            <person name="Boedeker C."/>
            <person name="Pinto D."/>
            <person name="Vollmers J."/>
            <person name="Rivas-Marin E."/>
            <person name="Kohn T."/>
            <person name="Peeters S.H."/>
            <person name="Heuer A."/>
            <person name="Rast P."/>
            <person name="Oberbeckmann S."/>
            <person name="Bunk B."/>
            <person name="Jeske O."/>
            <person name="Meyerdierks A."/>
            <person name="Storesund J.E."/>
            <person name="Kallscheuer N."/>
            <person name="Luecker S."/>
            <person name="Lage O.M."/>
            <person name="Pohl T."/>
            <person name="Merkel B.J."/>
            <person name="Hornburger P."/>
            <person name="Mueller R.-W."/>
            <person name="Bruemmer F."/>
            <person name="Labrenz M."/>
            <person name="Spormann A.M."/>
            <person name="Op den Camp H."/>
            <person name="Overmann J."/>
            <person name="Amann R."/>
            <person name="Jetten M.S.M."/>
            <person name="Mascher T."/>
            <person name="Medema M.H."/>
            <person name="Devos D.P."/>
            <person name="Kaster A.-K."/>
            <person name="Ovreas L."/>
            <person name="Rohde M."/>
            <person name="Galperin M.Y."/>
            <person name="Jogler C."/>
        </authorList>
    </citation>
    <scope>NUCLEOTIDE SEQUENCE [LARGE SCALE GENOMIC DNA]</scope>
    <source>
        <strain evidence="1 2">UC8</strain>
    </source>
</reference>
<keyword evidence="2" id="KW-1185">Reference proteome</keyword>
<organism evidence="1 2">
    <name type="scientific">Roseimaritima ulvae</name>
    <dbReference type="NCBI Taxonomy" id="980254"/>
    <lineage>
        <taxon>Bacteria</taxon>
        <taxon>Pseudomonadati</taxon>
        <taxon>Planctomycetota</taxon>
        <taxon>Planctomycetia</taxon>
        <taxon>Pirellulales</taxon>
        <taxon>Pirellulaceae</taxon>
        <taxon>Roseimaritima</taxon>
    </lineage>
</organism>